<evidence type="ECO:0000313" key="5">
    <source>
        <dbReference type="EMBL" id="CAA9523913.1"/>
    </source>
</evidence>
<dbReference type="GO" id="GO:0016491">
    <property type="term" value="F:oxidoreductase activity"/>
    <property type="evidence" value="ECO:0007669"/>
    <property type="project" value="UniProtKB-KW"/>
</dbReference>
<dbReference type="InterPro" id="IPR000683">
    <property type="entry name" value="Gfo/Idh/MocA-like_OxRdtase_N"/>
</dbReference>
<dbReference type="SUPFAM" id="SSF51735">
    <property type="entry name" value="NAD(P)-binding Rossmann-fold domains"/>
    <property type="match status" value="1"/>
</dbReference>
<dbReference type="Pfam" id="PF01408">
    <property type="entry name" value="GFO_IDH_MocA"/>
    <property type="match status" value="1"/>
</dbReference>
<dbReference type="GO" id="GO:0000166">
    <property type="term" value="F:nucleotide binding"/>
    <property type="evidence" value="ECO:0007669"/>
    <property type="project" value="InterPro"/>
</dbReference>
<dbReference type="Gene3D" id="3.40.50.720">
    <property type="entry name" value="NAD(P)-binding Rossmann-like Domain"/>
    <property type="match status" value="1"/>
</dbReference>
<gene>
    <name evidence="5" type="ORF">AVDCRST_MAG91-2370</name>
</gene>
<evidence type="ECO:0000256" key="1">
    <source>
        <dbReference type="ARBA" id="ARBA00010928"/>
    </source>
</evidence>
<proteinExistence type="inferred from homology"/>
<protein>
    <submittedName>
        <fullName evidence="5">Uncharacterized oxidoreductase YdgJ</fullName>
    </submittedName>
</protein>
<dbReference type="AlphaFoldDB" id="A0A6J4TJ97"/>
<organism evidence="5">
    <name type="scientific">uncultured Sphingomonadaceae bacterium</name>
    <dbReference type="NCBI Taxonomy" id="169976"/>
    <lineage>
        <taxon>Bacteria</taxon>
        <taxon>Pseudomonadati</taxon>
        <taxon>Pseudomonadota</taxon>
        <taxon>Alphaproteobacteria</taxon>
        <taxon>Sphingomonadales</taxon>
        <taxon>Sphingomonadaceae</taxon>
        <taxon>environmental samples</taxon>
    </lineage>
</organism>
<dbReference type="Pfam" id="PF02894">
    <property type="entry name" value="GFO_IDH_MocA_C"/>
    <property type="match status" value="1"/>
</dbReference>
<keyword evidence="2" id="KW-0560">Oxidoreductase</keyword>
<dbReference type="NCBIfam" id="NF008607">
    <property type="entry name" value="PRK11579.1"/>
    <property type="match status" value="1"/>
</dbReference>
<name>A0A6J4TJ97_9SPHN</name>
<evidence type="ECO:0000256" key="2">
    <source>
        <dbReference type="ARBA" id="ARBA00023002"/>
    </source>
</evidence>
<evidence type="ECO:0000259" key="4">
    <source>
        <dbReference type="Pfam" id="PF02894"/>
    </source>
</evidence>
<feature type="domain" description="Gfo/Idh/MocA-like oxidoreductase N-terminal" evidence="3">
    <location>
        <begin position="5"/>
        <end position="120"/>
    </location>
</feature>
<dbReference type="InterPro" id="IPR004104">
    <property type="entry name" value="Gfo/Idh/MocA-like_OxRdtase_C"/>
</dbReference>
<dbReference type="InterPro" id="IPR051317">
    <property type="entry name" value="Gfo/Idh/MocA_oxidoreduct"/>
</dbReference>
<dbReference type="Gene3D" id="3.30.360.10">
    <property type="entry name" value="Dihydrodipicolinate Reductase, domain 2"/>
    <property type="match status" value="1"/>
</dbReference>
<dbReference type="InterPro" id="IPR036291">
    <property type="entry name" value="NAD(P)-bd_dom_sf"/>
</dbReference>
<comment type="similarity">
    <text evidence="1">Belongs to the Gfo/Idh/MocA family.</text>
</comment>
<reference evidence="5" key="1">
    <citation type="submission" date="2020-02" db="EMBL/GenBank/DDBJ databases">
        <authorList>
            <person name="Meier V. D."/>
        </authorList>
    </citation>
    <scope>NUCLEOTIDE SEQUENCE</scope>
    <source>
        <strain evidence="5">AVDCRST_MAG91</strain>
    </source>
</reference>
<dbReference type="PANTHER" id="PTHR43708">
    <property type="entry name" value="CONSERVED EXPRESSED OXIDOREDUCTASE (EUROFUNG)"/>
    <property type="match status" value="1"/>
</dbReference>
<sequence length="343" mass="36766">MTAKVRVGLIGYGMAGAVFHAPLISAVDRLELAMVATSRLKEAAKAGLRATADPQALIADPAIDLAVIATPNDSHFPLARAALLAGRHVVVDKPFVVTSGEADALIALSREAGRLLSVFHNRRWDGDYLTVRELVGEGRLGDILLYQAHWDRFRPSIKQGWREVPAEGAGLLNDLGPHLIDQALQLFGLPEAVTGDVVAQRRQAEVDDYFEVVLHYGAMRAILSASTMVAAPRPRFAVHGSEGSFVKFGLDPQEAMLKSGKGPRIAGFGQDDPGSYGTLTRADGTSERIPTLSGRYVDYYEAMADAILDGAAVPVDPVDASAGLRIIELARQSAREGRRLPLS</sequence>
<dbReference type="PANTHER" id="PTHR43708:SF5">
    <property type="entry name" value="CONSERVED EXPRESSED OXIDOREDUCTASE (EUROFUNG)-RELATED"/>
    <property type="match status" value="1"/>
</dbReference>
<accession>A0A6J4TJ97</accession>
<evidence type="ECO:0000259" key="3">
    <source>
        <dbReference type="Pfam" id="PF01408"/>
    </source>
</evidence>
<dbReference type="EMBL" id="CADCVX010000431">
    <property type="protein sequence ID" value="CAA9523913.1"/>
    <property type="molecule type" value="Genomic_DNA"/>
</dbReference>
<feature type="domain" description="Gfo/Idh/MocA-like oxidoreductase C-terminal" evidence="4">
    <location>
        <begin position="132"/>
        <end position="341"/>
    </location>
</feature>